<reference evidence="2 3" key="1">
    <citation type="submission" date="2016-10" db="EMBL/GenBank/DDBJ databases">
        <authorList>
            <person name="de Groot N.N."/>
        </authorList>
    </citation>
    <scope>NUCLEOTIDE SEQUENCE [LARGE SCALE GENOMIC DNA]</scope>
    <source>
        <strain evidence="2 3">CGMCC 4.5506</strain>
    </source>
</reference>
<evidence type="ECO:0000256" key="1">
    <source>
        <dbReference type="PIRSR" id="PIRSR605502-1"/>
    </source>
</evidence>
<keyword evidence="1" id="KW-0460">Magnesium</keyword>
<comment type="cofactor">
    <cofactor evidence="1">
        <name>Mg(2+)</name>
        <dbReference type="ChEBI" id="CHEBI:18420"/>
    </cofactor>
    <text evidence="1">Binds 2 magnesium ions per subunit.</text>
</comment>
<dbReference type="KEGG" id="pmad:BAY61_12265"/>
<feature type="binding site" evidence="1">
    <location>
        <position position="48"/>
    </location>
    <ligand>
        <name>Mg(2+)</name>
        <dbReference type="ChEBI" id="CHEBI:18420"/>
        <label>1</label>
    </ligand>
</feature>
<dbReference type="Pfam" id="PF03747">
    <property type="entry name" value="ADP_ribosyl_GH"/>
    <property type="match status" value="1"/>
</dbReference>
<proteinExistence type="predicted"/>
<keyword evidence="2" id="KW-0378">Hydrolase</keyword>
<dbReference type="PANTHER" id="PTHR16222:SF12">
    <property type="entry name" value="ADP-RIBOSYLGLYCOHYDROLASE-RELATED"/>
    <property type="match status" value="1"/>
</dbReference>
<dbReference type="InterPro" id="IPR036705">
    <property type="entry name" value="Ribosyl_crysJ1_sf"/>
</dbReference>
<evidence type="ECO:0000313" key="3">
    <source>
        <dbReference type="Proteomes" id="UP000199494"/>
    </source>
</evidence>
<dbReference type="STRING" id="530584.SAMN05421630_101831"/>
<dbReference type="PANTHER" id="PTHR16222">
    <property type="entry name" value="ADP-RIBOSYLGLYCOHYDROLASE"/>
    <property type="match status" value="1"/>
</dbReference>
<dbReference type="AlphaFoldDB" id="A0A222VPG0"/>
<protein>
    <submittedName>
        <fullName evidence="2">ADP-ribosylglycohydrolase</fullName>
    </submittedName>
</protein>
<dbReference type="InterPro" id="IPR005502">
    <property type="entry name" value="Ribosyl_crysJ1"/>
</dbReference>
<feature type="binding site" evidence="1">
    <location>
        <position position="47"/>
    </location>
    <ligand>
        <name>Mg(2+)</name>
        <dbReference type="ChEBI" id="CHEBI:18420"/>
        <label>1</label>
    </ligand>
</feature>
<dbReference type="InterPro" id="IPR050792">
    <property type="entry name" value="ADP-ribosylglycohydrolase"/>
</dbReference>
<dbReference type="Gene3D" id="1.10.4080.10">
    <property type="entry name" value="ADP-ribosylation/Crystallin J1"/>
    <property type="match status" value="1"/>
</dbReference>
<accession>A0A222VPG0</accession>
<keyword evidence="1" id="KW-0479">Metal-binding</keyword>
<dbReference type="EMBL" id="FMZE01000001">
    <property type="protein sequence ID" value="SDC21223.1"/>
    <property type="molecule type" value="Genomic_DNA"/>
</dbReference>
<evidence type="ECO:0000313" key="2">
    <source>
        <dbReference type="EMBL" id="SDC21223.1"/>
    </source>
</evidence>
<sequence length="393" mass="41729">MLVELAVGDAYGAGFEYVAADAVATDNTLTGYVRHPRHDGVRPGNYTDDTQQSLAVAELLISGQPWTRREVADRLVEVFRRDPRDGYARGFAQLIRTVGDGDELLRRISPHSDKSGAAMRAGPIGLLPTVTDVIHHARLQAKVTHDTPSGAESAVAAALAVHYCHADLGPVPEIAAWIERQVLASGGTGGWAVPWEGPVGAKATMSVRAALTAIAGSAGLSGILRSCVAFTGDVDTVATIALAAASRSPRIARDLPTALVRGLENGPYGRAYLWRLDARLLSAVSPPAEVTSLLGTWDDGSLYLGAMESDGVAFLPDGTGWFEHANALTTEREVFTWRADGSGRIEVCRQSGEDTAFSVRVGSGKNALDEDVRILTLTGTDGEQYRYAPCLDH</sequence>
<dbReference type="SUPFAM" id="SSF101478">
    <property type="entry name" value="ADP-ribosylglycohydrolase"/>
    <property type="match status" value="1"/>
</dbReference>
<dbReference type="Proteomes" id="UP000199494">
    <property type="component" value="Unassembled WGS sequence"/>
</dbReference>
<name>A0A222VPG0_9PSEU</name>
<feature type="binding site" evidence="1">
    <location>
        <position position="49"/>
    </location>
    <ligand>
        <name>Mg(2+)</name>
        <dbReference type="ChEBI" id="CHEBI:18420"/>
        <label>1</label>
    </ligand>
</feature>
<dbReference type="RefSeq" id="WP_211323436.1">
    <property type="nucleotide sequence ID" value="NZ_CP016353.1"/>
</dbReference>
<gene>
    <name evidence="2" type="ORF">SAMN05421630_101831</name>
</gene>
<keyword evidence="3" id="KW-1185">Reference proteome</keyword>
<dbReference type="GO" id="GO:0046872">
    <property type="term" value="F:metal ion binding"/>
    <property type="evidence" value="ECO:0007669"/>
    <property type="project" value="UniProtKB-KW"/>
</dbReference>
<organism evidence="2 3">
    <name type="scientific">Prauserella marina</name>
    <dbReference type="NCBI Taxonomy" id="530584"/>
    <lineage>
        <taxon>Bacteria</taxon>
        <taxon>Bacillati</taxon>
        <taxon>Actinomycetota</taxon>
        <taxon>Actinomycetes</taxon>
        <taxon>Pseudonocardiales</taxon>
        <taxon>Pseudonocardiaceae</taxon>
        <taxon>Prauserella</taxon>
    </lineage>
</organism>
<dbReference type="GO" id="GO:0016787">
    <property type="term" value="F:hydrolase activity"/>
    <property type="evidence" value="ECO:0007669"/>
    <property type="project" value="UniProtKB-KW"/>
</dbReference>